<name>A0A517T276_9BACT</name>
<feature type="domain" description="Integrase catalytic" evidence="2">
    <location>
        <begin position="154"/>
        <end position="331"/>
    </location>
</feature>
<dbReference type="SUPFAM" id="SSF46689">
    <property type="entry name" value="Homeodomain-like"/>
    <property type="match status" value="1"/>
</dbReference>
<feature type="region of interest" description="Disordered" evidence="1">
    <location>
        <begin position="82"/>
        <end position="103"/>
    </location>
</feature>
<dbReference type="OrthoDB" id="239066at2"/>
<dbReference type="InterPro" id="IPR012337">
    <property type="entry name" value="RNaseH-like_sf"/>
</dbReference>
<evidence type="ECO:0000313" key="4">
    <source>
        <dbReference type="Proteomes" id="UP000315003"/>
    </source>
</evidence>
<dbReference type="GO" id="GO:0003676">
    <property type="term" value="F:nucleic acid binding"/>
    <property type="evidence" value="ECO:0007669"/>
    <property type="project" value="InterPro"/>
</dbReference>
<keyword evidence="4" id="KW-1185">Reference proteome</keyword>
<dbReference type="Pfam" id="PF13683">
    <property type="entry name" value="rve_3"/>
    <property type="match status" value="1"/>
</dbReference>
<dbReference type="RefSeq" id="WP_145277273.1">
    <property type="nucleotide sequence ID" value="NZ_CP036272.1"/>
</dbReference>
<dbReference type="GO" id="GO:0015074">
    <property type="term" value="P:DNA integration"/>
    <property type="evidence" value="ECO:0007669"/>
    <property type="project" value="InterPro"/>
</dbReference>
<sequence length="358" mass="41398">MAAIVHPLLTLLASLTRQELAQQVTYLRAENAILRSKLPDRITLNNQERRRLVRHGKKLGPRIKELISIVSYSTFRRWIRKMEDGPTKRPKSKSEGKPGRPKIDESIADTIIRIRKETGWGYTKIVQAMRRLGHRISRQTVKNILVEAGLGPDPSDHPDTWSDFLKRHAATMWQCDFASKRKWTVKGMVDLYFLVFIHVETRRIWISPCTANPTGEWTTQQARNFDMFLQDEGLPCAILQRDQDSKYVDSFDEVFRSSGCDIKKTPARSPNLQAFVERVIQTLKHEVLNAFCVVSEQHMDYILRVSEDWYNHRRGHSNRDHLPPVRDNDALPTVDLKSNRIVCHIELGGHLKSYRAAA</sequence>
<dbReference type="Proteomes" id="UP000315003">
    <property type="component" value="Chromosome"/>
</dbReference>
<accession>A0A517T276</accession>
<organism evidence="3 4">
    <name type="scientific">Stieleria bergensis</name>
    <dbReference type="NCBI Taxonomy" id="2528025"/>
    <lineage>
        <taxon>Bacteria</taxon>
        <taxon>Pseudomonadati</taxon>
        <taxon>Planctomycetota</taxon>
        <taxon>Planctomycetia</taxon>
        <taxon>Pirellulales</taxon>
        <taxon>Pirellulaceae</taxon>
        <taxon>Stieleria</taxon>
    </lineage>
</organism>
<evidence type="ECO:0000313" key="3">
    <source>
        <dbReference type="EMBL" id="QDT62479.1"/>
    </source>
</evidence>
<evidence type="ECO:0000256" key="1">
    <source>
        <dbReference type="SAM" id="MobiDB-lite"/>
    </source>
</evidence>
<dbReference type="InterPro" id="IPR009057">
    <property type="entry name" value="Homeodomain-like_sf"/>
</dbReference>
<dbReference type="SUPFAM" id="SSF53098">
    <property type="entry name" value="Ribonuclease H-like"/>
    <property type="match status" value="1"/>
</dbReference>
<protein>
    <submittedName>
        <fullName evidence="3">Integrase core domain protein</fullName>
    </submittedName>
</protein>
<reference evidence="3 4" key="1">
    <citation type="submission" date="2019-02" db="EMBL/GenBank/DDBJ databases">
        <title>Deep-cultivation of Planctomycetes and their phenomic and genomic characterization uncovers novel biology.</title>
        <authorList>
            <person name="Wiegand S."/>
            <person name="Jogler M."/>
            <person name="Boedeker C."/>
            <person name="Pinto D."/>
            <person name="Vollmers J."/>
            <person name="Rivas-Marin E."/>
            <person name="Kohn T."/>
            <person name="Peeters S.H."/>
            <person name="Heuer A."/>
            <person name="Rast P."/>
            <person name="Oberbeckmann S."/>
            <person name="Bunk B."/>
            <person name="Jeske O."/>
            <person name="Meyerdierks A."/>
            <person name="Storesund J.E."/>
            <person name="Kallscheuer N."/>
            <person name="Luecker S."/>
            <person name="Lage O.M."/>
            <person name="Pohl T."/>
            <person name="Merkel B.J."/>
            <person name="Hornburger P."/>
            <person name="Mueller R.-W."/>
            <person name="Bruemmer F."/>
            <person name="Labrenz M."/>
            <person name="Spormann A.M."/>
            <person name="Op den Camp H."/>
            <person name="Overmann J."/>
            <person name="Amann R."/>
            <person name="Jetten M.S.M."/>
            <person name="Mascher T."/>
            <person name="Medema M.H."/>
            <person name="Devos D.P."/>
            <person name="Kaster A.-K."/>
            <person name="Ovreas L."/>
            <person name="Rohde M."/>
            <person name="Galperin M.Y."/>
            <person name="Jogler C."/>
        </authorList>
    </citation>
    <scope>NUCLEOTIDE SEQUENCE [LARGE SCALE GENOMIC DNA]</scope>
    <source>
        <strain evidence="3 4">SV_7m_r</strain>
    </source>
</reference>
<dbReference type="PROSITE" id="PS50994">
    <property type="entry name" value="INTEGRASE"/>
    <property type="match status" value="1"/>
</dbReference>
<evidence type="ECO:0000259" key="2">
    <source>
        <dbReference type="PROSITE" id="PS50994"/>
    </source>
</evidence>
<gene>
    <name evidence="3" type="ORF">SV7mr_50270</name>
</gene>
<dbReference type="InterPro" id="IPR036397">
    <property type="entry name" value="RNaseH_sf"/>
</dbReference>
<dbReference type="Gene3D" id="3.30.420.10">
    <property type="entry name" value="Ribonuclease H-like superfamily/Ribonuclease H"/>
    <property type="match status" value="1"/>
</dbReference>
<dbReference type="AlphaFoldDB" id="A0A517T276"/>
<dbReference type="InterPro" id="IPR001584">
    <property type="entry name" value="Integrase_cat-core"/>
</dbReference>
<proteinExistence type="predicted"/>
<dbReference type="EMBL" id="CP036272">
    <property type="protein sequence ID" value="QDT62479.1"/>
    <property type="molecule type" value="Genomic_DNA"/>
</dbReference>